<feature type="signal peptide" evidence="5">
    <location>
        <begin position="1"/>
        <end position="17"/>
    </location>
</feature>
<protein>
    <submittedName>
        <fullName evidence="6">Ribonuclease</fullName>
    </submittedName>
</protein>
<dbReference type="GO" id="GO:0004518">
    <property type="term" value="F:nuclease activity"/>
    <property type="evidence" value="ECO:0007669"/>
    <property type="project" value="UniProtKB-KW"/>
</dbReference>
<dbReference type="Proteomes" id="UP000248079">
    <property type="component" value="Unassembled WGS sequence"/>
</dbReference>
<sequence>MKKILLLLLMFNFFLFSCDSGSSDDSAPDTDIEQPDQPGDDKNPDRENYLTPNVDSEGKIIVNYTPKEYVATVEEGQHMLSVRIPDSYYTSASTLKGNDLREELQEIISTGAIKLSYTSSSSYDVWDMCEAGDQNPADERQVWQIYTETGRAKNDHSAGVSDEWNREHVWAKSHGDFGTDKGAGTDGHHLRASYSKENSTRGNKNFGDVNGPRTSNTQFYEPPLSAKGDVARMIFYMAVRYDFKVDNSGVINKEARMGKLDDLLKWNELDPVDPYEIRRNNIIYGFQKNRNPFIDHPELVKYVFGDKKDAAWKE</sequence>
<evidence type="ECO:0000256" key="1">
    <source>
        <dbReference type="ARBA" id="ARBA00006429"/>
    </source>
</evidence>
<keyword evidence="2" id="KW-0540">Nuclease</keyword>
<dbReference type="EMBL" id="QFLI01000014">
    <property type="protein sequence ID" value="PXX95704.1"/>
    <property type="molecule type" value="Genomic_DNA"/>
</dbReference>
<evidence type="ECO:0000313" key="6">
    <source>
        <dbReference type="EMBL" id="PXX95704.1"/>
    </source>
</evidence>
<accession>A0A2V3ZS50</accession>
<keyword evidence="5" id="KW-0732">Signal</keyword>
<dbReference type="PANTHER" id="PTHR33607:SF2">
    <property type="entry name" value="ENDONUCLEASE-1"/>
    <property type="match status" value="1"/>
</dbReference>
<reference evidence="6 7" key="1">
    <citation type="submission" date="2018-05" db="EMBL/GenBank/DDBJ databases">
        <title>Marinifilum breve JC075T sp. nov., a marine bacterium isolated from Yongle Blue Hole in the South China Sea.</title>
        <authorList>
            <person name="Fu T."/>
        </authorList>
    </citation>
    <scope>NUCLEOTIDE SEQUENCE [LARGE SCALE GENOMIC DNA]</scope>
    <source>
        <strain evidence="6 7">JC075</strain>
    </source>
</reference>
<feature type="chain" id="PRO_5015978396" evidence="5">
    <location>
        <begin position="18"/>
        <end position="314"/>
    </location>
</feature>
<feature type="region of interest" description="Disordered" evidence="4">
    <location>
        <begin position="24"/>
        <end position="47"/>
    </location>
</feature>
<comment type="similarity">
    <text evidence="1">Belongs to the EndA/NucM nuclease family.</text>
</comment>
<dbReference type="AlphaFoldDB" id="A0A2V3ZS50"/>
<dbReference type="Pfam" id="PF04231">
    <property type="entry name" value="Endonuclease_1"/>
    <property type="match status" value="1"/>
</dbReference>
<dbReference type="RefSeq" id="WP_110363617.1">
    <property type="nucleotide sequence ID" value="NZ_QFLI01000014.1"/>
</dbReference>
<feature type="region of interest" description="Disordered" evidence="4">
    <location>
        <begin position="175"/>
        <end position="221"/>
    </location>
</feature>
<evidence type="ECO:0000256" key="5">
    <source>
        <dbReference type="SAM" id="SignalP"/>
    </source>
</evidence>
<gene>
    <name evidence="6" type="ORF">DF185_21665</name>
</gene>
<proteinExistence type="inferred from homology"/>
<dbReference type="SUPFAM" id="SSF54060">
    <property type="entry name" value="His-Me finger endonucleases"/>
    <property type="match status" value="1"/>
</dbReference>
<evidence type="ECO:0000256" key="3">
    <source>
        <dbReference type="ARBA" id="ARBA00022801"/>
    </source>
</evidence>
<evidence type="ECO:0000256" key="2">
    <source>
        <dbReference type="ARBA" id="ARBA00022722"/>
    </source>
</evidence>
<keyword evidence="7" id="KW-1185">Reference proteome</keyword>
<dbReference type="InterPro" id="IPR007346">
    <property type="entry name" value="Endonuclease-I"/>
</dbReference>
<dbReference type="OrthoDB" id="9770276at2"/>
<evidence type="ECO:0000256" key="4">
    <source>
        <dbReference type="SAM" id="MobiDB-lite"/>
    </source>
</evidence>
<keyword evidence="3" id="KW-0378">Hydrolase</keyword>
<evidence type="ECO:0000313" key="7">
    <source>
        <dbReference type="Proteomes" id="UP000248079"/>
    </source>
</evidence>
<dbReference type="InterPro" id="IPR044925">
    <property type="entry name" value="His-Me_finger_sf"/>
</dbReference>
<dbReference type="PROSITE" id="PS51257">
    <property type="entry name" value="PROKAR_LIPOPROTEIN"/>
    <property type="match status" value="1"/>
</dbReference>
<comment type="caution">
    <text evidence="6">The sequence shown here is derived from an EMBL/GenBank/DDBJ whole genome shotgun (WGS) entry which is preliminary data.</text>
</comment>
<name>A0A2V3ZS50_9BACT</name>
<dbReference type="GO" id="GO:0016787">
    <property type="term" value="F:hydrolase activity"/>
    <property type="evidence" value="ECO:0007669"/>
    <property type="project" value="UniProtKB-KW"/>
</dbReference>
<organism evidence="6 7">
    <name type="scientific">Marinifilum breve</name>
    <dbReference type="NCBI Taxonomy" id="2184082"/>
    <lineage>
        <taxon>Bacteria</taxon>
        <taxon>Pseudomonadati</taxon>
        <taxon>Bacteroidota</taxon>
        <taxon>Bacteroidia</taxon>
        <taxon>Marinilabiliales</taxon>
        <taxon>Marinifilaceae</taxon>
    </lineage>
</organism>
<dbReference type="PANTHER" id="PTHR33607">
    <property type="entry name" value="ENDONUCLEASE-1"/>
    <property type="match status" value="1"/>
</dbReference>